<evidence type="ECO:0000256" key="1">
    <source>
        <dbReference type="ARBA" id="ARBA00004651"/>
    </source>
</evidence>
<dbReference type="Gene3D" id="3.30.420.10">
    <property type="entry name" value="Ribonuclease H-like superfamily/Ribonuclease H"/>
    <property type="match status" value="1"/>
</dbReference>
<feature type="domain" description="Receptor ligand binding region" evidence="12">
    <location>
        <begin position="379"/>
        <end position="776"/>
    </location>
</feature>
<dbReference type="InterPro" id="IPR002492">
    <property type="entry name" value="Transposase_Tc1-like"/>
</dbReference>
<dbReference type="GO" id="GO:0015074">
    <property type="term" value="P:DNA integration"/>
    <property type="evidence" value="ECO:0007669"/>
    <property type="project" value="InterPro"/>
</dbReference>
<dbReference type="PRINTS" id="PR01535">
    <property type="entry name" value="VOMERONASL2R"/>
</dbReference>
<proteinExistence type="inferred from homology"/>
<comment type="similarity">
    <text evidence="2">Belongs to the G-protein coupled receptor 3 family.</text>
</comment>
<evidence type="ECO:0000256" key="4">
    <source>
        <dbReference type="ARBA" id="ARBA00022692"/>
    </source>
</evidence>
<dbReference type="Pfam" id="PF01094">
    <property type="entry name" value="ANF_receptor"/>
    <property type="match status" value="5"/>
</dbReference>
<evidence type="ECO:0000256" key="10">
    <source>
        <dbReference type="ARBA" id="ARBA00023180"/>
    </source>
</evidence>
<dbReference type="SUPFAM" id="SSF46689">
    <property type="entry name" value="Homeodomain-like"/>
    <property type="match status" value="1"/>
</dbReference>
<keyword evidence="18" id="KW-1185">Reference proteome</keyword>
<dbReference type="InterPro" id="IPR011500">
    <property type="entry name" value="GPCR_3_9-Cys_dom"/>
</dbReference>
<evidence type="ECO:0000256" key="8">
    <source>
        <dbReference type="ARBA" id="ARBA00023136"/>
    </source>
</evidence>
<evidence type="ECO:0000313" key="18">
    <source>
        <dbReference type="Proteomes" id="UP001274896"/>
    </source>
</evidence>
<feature type="domain" description="Receptor ligand binding region" evidence="12">
    <location>
        <begin position="1227"/>
        <end position="1315"/>
    </location>
</feature>
<evidence type="ECO:0000256" key="5">
    <source>
        <dbReference type="ARBA" id="ARBA00022729"/>
    </source>
</evidence>
<reference evidence="17" key="1">
    <citation type="submission" date="2023-06" db="EMBL/GenBank/DDBJ databases">
        <title>Male Hemibagrus guttatus genome.</title>
        <authorList>
            <person name="Bian C."/>
        </authorList>
    </citation>
    <scope>NUCLEOTIDE SEQUENCE</scope>
    <source>
        <strain evidence="17">Male_cb2023</strain>
        <tissue evidence="17">Muscle</tissue>
    </source>
</reference>
<keyword evidence="3" id="KW-1003">Cell membrane</keyword>
<dbReference type="Gene3D" id="2.10.50.30">
    <property type="entry name" value="GPCR, family 3, nine cysteines domain"/>
    <property type="match status" value="1"/>
</dbReference>
<name>A0AAE0R9W8_9TELE</name>
<evidence type="ECO:0000313" key="17">
    <source>
        <dbReference type="EMBL" id="KAK3548756.1"/>
    </source>
</evidence>
<keyword evidence="11" id="KW-0807">Transducer</keyword>
<dbReference type="EMBL" id="JAUCMX010000004">
    <property type="protein sequence ID" value="KAK3548756.1"/>
    <property type="molecule type" value="Genomic_DNA"/>
</dbReference>
<evidence type="ECO:0000256" key="6">
    <source>
        <dbReference type="ARBA" id="ARBA00022989"/>
    </source>
</evidence>
<feature type="domain" description="Receptor ligand binding region" evidence="12">
    <location>
        <begin position="1316"/>
        <end position="1390"/>
    </location>
</feature>
<keyword evidence="10" id="KW-0325">Glycoprotein</keyword>
<sequence length="1418" mass="156782">MAKTKELSKDTRNKIVDLHQAGKTESAIGKQLGVKKSTVGAIIRKWKTYKTTDNLPRSGASRKISPRGVKMITRTVSKNPRTTRGDLVNDLQRAGTKVTKATISNTLCCQGLKSCSARRVPLFKPVHVRARLKFAREHLDDPEEDWENVIWSDETKIELFGKNSTCRVWRINNAELHPKNTIPTVKHGGGNIMLWGCFSAKGPGRLIHVKERMNGAMYREILSKNLLPSARALKMKRGWVFQHDNDRKHTARAMKEWLRKKHFKVLEWPSQSPDLNPIENLWRELKIRVAQRQPQNITALEDICMEEWAKLPATVRAADPPCSIQGLPNPPQLSKDGDVLIGGIFSIHNKWEQIPQTFTSGPKKGECTRLSLTLKEFQAAQTMVFAIEEINNRSDILPGINLGYKIYDACGSVEITTRAALSLVNGHRGNTTSVNCSKPDTVQAIIGQSSSTPAIAASTTVGPLHIPVVSHIASCACLSDKKKHPSFFRTIPSDYYQSRALAKLVKHFGWTWVGALCSNNDYGNNGLSTFISAAKEEGICVEYSKAFIKTDSREKILTVVEIIKASTSKVIVAFVAYSDFAFLLREMVLQNMTGFQWIGSESWISDLNTSKAEWQHILKGSVGFAIPNTKINGLGSFLTKLNPVSDVAIYKELWETIFDCKLSTEDNTGVNQLCKGNESLTHIQNMYSDVSDLRVANNVYKAVYAVAYALHNSYGCSERNNGQEFAKVCTTIADNQQTWKIMNELKKIHFTTTTGEDVFFDENGDPAAQYDVLNWQQGKDGKIVIVKVGFYDASLQTHLQLSFTDNSIVWAHNNPQVPVSVCSPSCPPGTRKAVQKGRPICCFDCIPCAEGEISNITDSISCIMCPPELWSNDMKDTCVLKLVEFLSYEEIMGIILVRAADPPCSIQGLPNPPQLSKDGDVLIGGMFSIHDKWEQPAQTFTSGPKKGECIRLDLQEFQSAQTMVFAIEEINNRTDILPGINLGYKIYDTCGSIDMTTRAALSLINGNGENTTSVVCSKPDTVQAIIGESSSTPTIAISTTVGPLHIPVAVYAVAYALHKSYGCLEKDNGHEDAIVCTTLADYLQPWKIVNELKKIHFTTTTGEDVFFDENGDPAARYDVLNWQQGKDGKTVIVKVGFYDASLQTHLQLSFTDNSIVWAHNKPQVRAADPPCSIQWLPNPPQLSKDGDVLIGGIFSIHDKWEQPAQTFTSGPKKGECIRLDLQEFQSAQTMVFAIEEINNRTDILPGINLGYKIYDTCGSIDMTTRAALSLVNGNGENTTSVVCSKPDTVQAIIGQSSSTPTIAISTTVGPLHIPVAVYAVAYALHNSYGCLEKDSEHEGAIVCTKLADYQEPWKIVNELKKIHFTTTAGEDVFFDENGDPAARYDVLNWQQGASLCMQSKLSPGNQEGCTERKANLLF</sequence>
<dbReference type="InterPro" id="IPR036397">
    <property type="entry name" value="RNaseH_sf"/>
</dbReference>
<dbReference type="InterPro" id="IPR036388">
    <property type="entry name" value="WH-like_DNA-bd_sf"/>
</dbReference>
<feature type="domain" description="GPCR family 3 nine cysteines" evidence="14">
    <location>
        <begin position="817"/>
        <end position="871"/>
    </location>
</feature>
<gene>
    <name evidence="17" type="ORF">QTP70_020324</name>
</gene>
<dbReference type="InterPro" id="IPR001828">
    <property type="entry name" value="ANF_lig-bd_rcpt"/>
</dbReference>
<dbReference type="InterPro" id="IPR028082">
    <property type="entry name" value="Peripla_BP_I"/>
</dbReference>
<dbReference type="GO" id="GO:0004930">
    <property type="term" value="F:G protein-coupled receptor activity"/>
    <property type="evidence" value="ECO:0007669"/>
    <property type="project" value="UniProtKB-KW"/>
</dbReference>
<dbReference type="InterPro" id="IPR004073">
    <property type="entry name" value="GPCR_3_vmron_rcpt_2"/>
</dbReference>
<dbReference type="FunFam" id="2.10.50.30:FF:000002">
    <property type="entry name" value="Vomeronasal 2 receptor, h1"/>
    <property type="match status" value="1"/>
</dbReference>
<evidence type="ECO:0000259" key="15">
    <source>
        <dbReference type="Pfam" id="PF13358"/>
    </source>
</evidence>
<dbReference type="PRINTS" id="PR00248">
    <property type="entry name" value="GPCRMGR"/>
</dbReference>
<dbReference type="Proteomes" id="UP001274896">
    <property type="component" value="Unassembled WGS sequence"/>
</dbReference>
<dbReference type="InterPro" id="IPR038550">
    <property type="entry name" value="GPCR_3_9-Cys_sf"/>
</dbReference>
<evidence type="ECO:0000259" key="14">
    <source>
        <dbReference type="Pfam" id="PF07562"/>
    </source>
</evidence>
<evidence type="ECO:0000256" key="7">
    <source>
        <dbReference type="ARBA" id="ARBA00023040"/>
    </source>
</evidence>
<feature type="domain" description="Tc1-like transposase DDE" evidence="15">
    <location>
        <begin position="150"/>
        <end position="300"/>
    </location>
</feature>
<feature type="domain" description="Sleeping Beauty transposase HTH" evidence="16">
    <location>
        <begin position="1"/>
        <end position="52"/>
    </location>
</feature>
<feature type="domain" description="Receptor ligand binding region" evidence="12">
    <location>
        <begin position="960"/>
        <end position="1048"/>
    </location>
</feature>
<keyword evidence="6" id="KW-1133">Transmembrane helix</keyword>
<organism evidence="17 18">
    <name type="scientific">Hemibagrus guttatus</name>
    <dbReference type="NCBI Taxonomy" id="175788"/>
    <lineage>
        <taxon>Eukaryota</taxon>
        <taxon>Metazoa</taxon>
        <taxon>Chordata</taxon>
        <taxon>Craniata</taxon>
        <taxon>Vertebrata</taxon>
        <taxon>Euteleostomi</taxon>
        <taxon>Actinopterygii</taxon>
        <taxon>Neopterygii</taxon>
        <taxon>Teleostei</taxon>
        <taxon>Ostariophysi</taxon>
        <taxon>Siluriformes</taxon>
        <taxon>Bagridae</taxon>
        <taxon>Hemibagrus</taxon>
    </lineage>
</organism>
<dbReference type="PANTHER" id="PTHR24061:SF528">
    <property type="entry name" value="C-FAMILY ODORANT RECEPTOR OLFCD2-RELATED"/>
    <property type="match status" value="1"/>
</dbReference>
<dbReference type="Gene3D" id="1.10.10.10">
    <property type="entry name" value="Winged helix-like DNA-binding domain superfamily/Winged helix DNA-binding domain"/>
    <property type="match status" value="1"/>
</dbReference>
<dbReference type="Gene3D" id="3.40.50.2300">
    <property type="match status" value="6"/>
</dbReference>
<dbReference type="FunFam" id="3.40.50.2300:FF:000016">
    <property type="entry name" value="Taste 1 receptor member 2"/>
    <property type="match status" value="1"/>
</dbReference>
<dbReference type="Pfam" id="PF25787">
    <property type="entry name" value="HTH_SB"/>
    <property type="match status" value="1"/>
</dbReference>
<evidence type="ECO:0000259" key="16">
    <source>
        <dbReference type="Pfam" id="PF25787"/>
    </source>
</evidence>
<dbReference type="Pfam" id="PF13358">
    <property type="entry name" value="DDE_3"/>
    <property type="match status" value="1"/>
</dbReference>
<dbReference type="PANTHER" id="PTHR24061">
    <property type="entry name" value="CALCIUM-SENSING RECEPTOR-RELATED"/>
    <property type="match status" value="1"/>
</dbReference>
<dbReference type="SUPFAM" id="SSF53822">
    <property type="entry name" value="Periplasmic binding protein-like I"/>
    <property type="match status" value="5"/>
</dbReference>
<dbReference type="GO" id="GO:0006313">
    <property type="term" value="P:DNA transposition"/>
    <property type="evidence" value="ECO:0007669"/>
    <property type="project" value="InterPro"/>
</dbReference>
<evidence type="ECO:0000256" key="3">
    <source>
        <dbReference type="ARBA" id="ARBA00022475"/>
    </source>
</evidence>
<comment type="caution">
    <text evidence="17">The sequence shown here is derived from an EMBL/GenBank/DDBJ whole genome shotgun (WGS) entry which is preliminary data.</text>
</comment>
<dbReference type="Pfam" id="PF01498">
    <property type="entry name" value="HTH_Tnp_Tc3_2"/>
    <property type="match status" value="1"/>
</dbReference>
<dbReference type="InterPro" id="IPR000337">
    <property type="entry name" value="GPCR_3"/>
</dbReference>
<evidence type="ECO:0000256" key="2">
    <source>
        <dbReference type="ARBA" id="ARBA00007242"/>
    </source>
</evidence>
<keyword evidence="4" id="KW-0812">Transmembrane</keyword>
<dbReference type="GO" id="GO:0003677">
    <property type="term" value="F:DNA binding"/>
    <property type="evidence" value="ECO:0007669"/>
    <property type="project" value="InterPro"/>
</dbReference>
<keyword evidence="9" id="KW-0675">Receptor</keyword>
<keyword evidence="8" id="KW-0472">Membrane</keyword>
<dbReference type="GO" id="GO:0005886">
    <property type="term" value="C:plasma membrane"/>
    <property type="evidence" value="ECO:0007669"/>
    <property type="project" value="UniProtKB-SubCell"/>
</dbReference>
<feature type="domain" description="Transposase Tc1-like" evidence="13">
    <location>
        <begin position="71"/>
        <end position="140"/>
    </location>
</feature>
<dbReference type="Pfam" id="PF07562">
    <property type="entry name" value="NCD3G"/>
    <property type="match status" value="1"/>
</dbReference>
<dbReference type="InterPro" id="IPR038717">
    <property type="entry name" value="Tc1-like_DDE_dom"/>
</dbReference>
<comment type="subcellular location">
    <subcellularLocation>
        <location evidence="1">Cell membrane</location>
        <topology evidence="1">Multi-pass membrane protein</topology>
    </subcellularLocation>
</comment>
<dbReference type="InterPro" id="IPR009057">
    <property type="entry name" value="Homeodomain-like_sf"/>
</dbReference>
<evidence type="ECO:0000256" key="9">
    <source>
        <dbReference type="ARBA" id="ARBA00023170"/>
    </source>
</evidence>
<evidence type="ECO:0008006" key="19">
    <source>
        <dbReference type="Google" id="ProtNLM"/>
    </source>
</evidence>
<keyword evidence="7" id="KW-0297">G-protein coupled receptor</keyword>
<keyword evidence="5" id="KW-0732">Signal</keyword>
<evidence type="ECO:0000256" key="11">
    <source>
        <dbReference type="ARBA" id="ARBA00023224"/>
    </source>
</evidence>
<accession>A0AAE0R9W8</accession>
<dbReference type="InterPro" id="IPR000068">
    <property type="entry name" value="GPCR_3_Ca_sens_rcpt-rel"/>
</dbReference>
<evidence type="ECO:0000259" key="12">
    <source>
        <dbReference type="Pfam" id="PF01094"/>
    </source>
</evidence>
<evidence type="ECO:0000259" key="13">
    <source>
        <dbReference type="Pfam" id="PF01498"/>
    </source>
</evidence>
<protein>
    <recommendedName>
        <fullName evidence="19">Extracellular calcium-sensing receptor</fullName>
    </recommendedName>
</protein>
<dbReference type="InterPro" id="IPR057667">
    <property type="entry name" value="HTH_SB"/>
</dbReference>
<feature type="domain" description="Receptor ligand binding region" evidence="12">
    <location>
        <begin position="1049"/>
        <end position="1123"/>
    </location>
</feature>